<dbReference type="InParanoid" id="A0A0V0QC25"/>
<protein>
    <submittedName>
        <fullName evidence="1">Uncharacterized protein</fullName>
    </submittedName>
</protein>
<dbReference type="AlphaFoldDB" id="A0A0V0QC25"/>
<organism evidence="1 2">
    <name type="scientific">Pseudocohnilembus persalinus</name>
    <name type="common">Ciliate</name>
    <dbReference type="NCBI Taxonomy" id="266149"/>
    <lineage>
        <taxon>Eukaryota</taxon>
        <taxon>Sar</taxon>
        <taxon>Alveolata</taxon>
        <taxon>Ciliophora</taxon>
        <taxon>Intramacronucleata</taxon>
        <taxon>Oligohymenophorea</taxon>
        <taxon>Scuticociliatia</taxon>
        <taxon>Philasterida</taxon>
        <taxon>Pseudocohnilembidae</taxon>
        <taxon>Pseudocohnilembus</taxon>
    </lineage>
</organism>
<name>A0A0V0QC25_PSEPJ</name>
<keyword evidence="2" id="KW-1185">Reference proteome</keyword>
<sequence length="571" mass="68704">MVKKLIKQQKRKEKLTLLNKKEHKEVGNLRKNYLKIITTGFIKYMIQDYNKVLDFIKYNFSNDHIYYFEYQFKIKLSLVLKNKKYTRGFLKYFFLNDRIANQKCINGKQQKDNKYSYFQGSNQKYMCNKMDKYNCKFQKLLEQEQSELKYFNQNGAMLTQKEKHNYNKILNNNYSNQNILNNQNEIKAVVLLQNQNNKQVSGVKNIGEIREEIQKIDNNNNEQNYINMSQCTNFSSQEYENQGLQSHNQKSNHSILSSHIFNSKNSNKPQCCMDHKLNKYNKYMKNKIPVENSYNNQLNPNQQNCLFQNIEDEEQQGQNFNIFNGKVQCNNQVNQHDDLYFQGKAGIILINYKFQINDSLYCLSYDQQINTFRYSKEQQQNDKKRPYLKSSQQFQYLENQQKSNQDSIYQQNVTEPNSSETLYKLKQENKLQNNLINYKSEGYKINQANGENCMETKQTSIKNSNQQYIHSNYKNLLQQTKSKQQYEHNQQFLSNSEEIEQYSYNKDDQVINKNHIQILSQEQLEKKILRIFLNKFLKRDYFNYFQNSSKVVNKNYIIRFRSMYMEKILNE</sequence>
<reference evidence="1 2" key="1">
    <citation type="journal article" date="2015" name="Sci. Rep.">
        <title>Genome of the facultative scuticociliatosis pathogen Pseudocohnilembus persalinus provides insight into its virulence through horizontal gene transfer.</title>
        <authorList>
            <person name="Xiong J."/>
            <person name="Wang G."/>
            <person name="Cheng J."/>
            <person name="Tian M."/>
            <person name="Pan X."/>
            <person name="Warren A."/>
            <person name="Jiang C."/>
            <person name="Yuan D."/>
            <person name="Miao W."/>
        </authorList>
    </citation>
    <scope>NUCLEOTIDE SEQUENCE [LARGE SCALE GENOMIC DNA]</scope>
    <source>
        <strain evidence="1">36N120E</strain>
    </source>
</reference>
<evidence type="ECO:0000313" key="1">
    <source>
        <dbReference type="EMBL" id="KRW99706.1"/>
    </source>
</evidence>
<dbReference type="Proteomes" id="UP000054937">
    <property type="component" value="Unassembled WGS sequence"/>
</dbReference>
<comment type="caution">
    <text evidence="1">The sequence shown here is derived from an EMBL/GenBank/DDBJ whole genome shotgun (WGS) entry which is preliminary data.</text>
</comment>
<dbReference type="EMBL" id="LDAU01000204">
    <property type="protein sequence ID" value="KRW99706.1"/>
    <property type="molecule type" value="Genomic_DNA"/>
</dbReference>
<gene>
    <name evidence="1" type="ORF">PPERSA_07783</name>
</gene>
<proteinExistence type="predicted"/>
<accession>A0A0V0QC25</accession>
<evidence type="ECO:0000313" key="2">
    <source>
        <dbReference type="Proteomes" id="UP000054937"/>
    </source>
</evidence>